<name>A0ABR0K2U4_9EURO</name>
<feature type="transmembrane region" description="Helical" evidence="10">
    <location>
        <begin position="463"/>
        <end position="482"/>
    </location>
</feature>
<dbReference type="Proteomes" id="UP001345013">
    <property type="component" value="Unassembled WGS sequence"/>
</dbReference>
<feature type="transmembrane region" description="Helical" evidence="10">
    <location>
        <begin position="396"/>
        <end position="415"/>
    </location>
</feature>
<sequence length="497" mass="53777">MAEDERGRVGYFRERWAQENFQTRDNPPPHDSNEHSGRDVELSEINAQQPARSGSHSRKAQKRSWRENLKLGSNRPAPLTAPLPASDASTSLRSPVDSQNNTIYSNGGPPGSNVDDAKPQPPNEQDEDKKPPEWLDELYKLSWLTFFSLLGTLARLGVDATTQYPDAPVTSRILWANLGGSFAMGFLVEDRNLFGLPSSLRPPTPKEDQPADEPKLSATHLKFKKTIPLYVGLTTGFCGSFTSFSSFIRDAFLALTNALPAPSSTTPYHSSPVSPAHRSGGFSFLALLAILILHPAVSLAALKTGAHFALLVRPILPQRILSARLFIKVLNPLIILIGLGSWLIGALFLTIFTPSSGPSPVNWRARATIPLLFAPLGCILRFYLAKYLNRPSTLNFPWGTFVANILGTLVLGMAWDLQHARSIGASSGNACAVLSGVQEGFCGCLSTVSTWVVELNGLGKKWAWIYGLASVLVGLAGMVVVMGSMGWTVGFADPVCG</sequence>
<evidence type="ECO:0000256" key="6">
    <source>
        <dbReference type="ARBA" id="ARBA00023136"/>
    </source>
</evidence>
<feature type="transmembrane region" description="Helical" evidence="10">
    <location>
        <begin position="227"/>
        <end position="248"/>
    </location>
</feature>
<keyword evidence="5 10" id="KW-1133">Transmembrane helix</keyword>
<evidence type="ECO:0000256" key="2">
    <source>
        <dbReference type="ARBA" id="ARBA00004651"/>
    </source>
</evidence>
<keyword evidence="3" id="KW-1003">Cell membrane</keyword>
<feature type="transmembrane region" description="Helical" evidence="10">
    <location>
        <begin position="333"/>
        <end position="353"/>
    </location>
</feature>
<evidence type="ECO:0000256" key="8">
    <source>
        <dbReference type="ARBA" id="ARBA00035585"/>
    </source>
</evidence>
<feature type="transmembrane region" description="Helical" evidence="10">
    <location>
        <begin position="284"/>
        <end position="312"/>
    </location>
</feature>
<evidence type="ECO:0000256" key="5">
    <source>
        <dbReference type="ARBA" id="ARBA00022989"/>
    </source>
</evidence>
<feature type="transmembrane region" description="Helical" evidence="10">
    <location>
        <begin position="365"/>
        <end position="384"/>
    </location>
</feature>
<dbReference type="EMBL" id="JAVRRG010000113">
    <property type="protein sequence ID" value="KAK5084189.1"/>
    <property type="molecule type" value="Genomic_DNA"/>
</dbReference>
<keyword evidence="12" id="KW-1185">Reference proteome</keyword>
<feature type="compositionally biased region" description="Polar residues" evidence="9">
    <location>
        <begin position="45"/>
        <end position="54"/>
    </location>
</feature>
<comment type="subcellular location">
    <subcellularLocation>
        <location evidence="2">Cell membrane</location>
        <topology evidence="2">Multi-pass membrane protein</topology>
    </subcellularLocation>
</comment>
<comment type="function">
    <text evidence="1">Fluoride channel required for the rapid expulsion of cytoplasmic fluoride.</text>
</comment>
<keyword evidence="6 10" id="KW-0472">Membrane</keyword>
<comment type="caution">
    <text evidence="11">The sequence shown here is derived from an EMBL/GenBank/DDBJ whole genome shotgun (WGS) entry which is preliminary data.</text>
</comment>
<feature type="compositionally biased region" description="Basic and acidic residues" evidence="9">
    <location>
        <begin position="27"/>
        <end position="41"/>
    </location>
</feature>
<dbReference type="PANTHER" id="PTHR28259:SF1">
    <property type="entry name" value="FLUORIDE EXPORT PROTEIN 1-RELATED"/>
    <property type="match status" value="1"/>
</dbReference>
<protein>
    <submittedName>
        <fullName evidence="11">Uncharacterized protein</fullName>
    </submittedName>
</protein>
<gene>
    <name evidence="11" type="ORF">LTR24_007487</name>
</gene>
<reference evidence="11 12" key="1">
    <citation type="submission" date="2023-08" db="EMBL/GenBank/DDBJ databases">
        <title>Black Yeasts Isolated from many extreme environments.</title>
        <authorList>
            <person name="Coleine C."/>
            <person name="Stajich J.E."/>
            <person name="Selbmann L."/>
        </authorList>
    </citation>
    <scope>NUCLEOTIDE SEQUENCE [LARGE SCALE GENOMIC DNA]</scope>
    <source>
        <strain evidence="11 12">CCFEE 5885</strain>
    </source>
</reference>
<evidence type="ECO:0000256" key="3">
    <source>
        <dbReference type="ARBA" id="ARBA00022475"/>
    </source>
</evidence>
<dbReference type="InterPro" id="IPR003691">
    <property type="entry name" value="FluC"/>
</dbReference>
<accession>A0ABR0K2U4</accession>
<evidence type="ECO:0000313" key="12">
    <source>
        <dbReference type="Proteomes" id="UP001345013"/>
    </source>
</evidence>
<evidence type="ECO:0000256" key="7">
    <source>
        <dbReference type="ARBA" id="ARBA00035120"/>
    </source>
</evidence>
<comment type="similarity">
    <text evidence="7">Belongs to the fluoride channel Fluc/FEX (TC 1.A.43) family.</text>
</comment>
<comment type="catalytic activity">
    <reaction evidence="8">
        <text>fluoride(in) = fluoride(out)</text>
        <dbReference type="Rhea" id="RHEA:76159"/>
        <dbReference type="ChEBI" id="CHEBI:17051"/>
    </reaction>
    <physiologicalReaction direction="left-to-right" evidence="8">
        <dbReference type="Rhea" id="RHEA:76160"/>
    </physiologicalReaction>
</comment>
<evidence type="ECO:0000256" key="1">
    <source>
        <dbReference type="ARBA" id="ARBA00002598"/>
    </source>
</evidence>
<organism evidence="11 12">
    <name type="scientific">Lithohypha guttulata</name>
    <dbReference type="NCBI Taxonomy" id="1690604"/>
    <lineage>
        <taxon>Eukaryota</taxon>
        <taxon>Fungi</taxon>
        <taxon>Dikarya</taxon>
        <taxon>Ascomycota</taxon>
        <taxon>Pezizomycotina</taxon>
        <taxon>Eurotiomycetes</taxon>
        <taxon>Chaetothyriomycetidae</taxon>
        <taxon>Chaetothyriales</taxon>
        <taxon>Trichomeriaceae</taxon>
        <taxon>Lithohypha</taxon>
    </lineage>
</organism>
<proteinExistence type="inferred from homology"/>
<dbReference type="PANTHER" id="PTHR28259">
    <property type="entry name" value="FLUORIDE EXPORT PROTEIN 1-RELATED"/>
    <property type="match status" value="1"/>
</dbReference>
<feature type="compositionally biased region" description="Basic and acidic residues" evidence="9">
    <location>
        <begin position="1"/>
        <end position="17"/>
    </location>
</feature>
<evidence type="ECO:0000256" key="9">
    <source>
        <dbReference type="SAM" id="MobiDB-lite"/>
    </source>
</evidence>
<evidence type="ECO:0000256" key="10">
    <source>
        <dbReference type="SAM" id="Phobius"/>
    </source>
</evidence>
<keyword evidence="4 10" id="KW-0812">Transmembrane</keyword>
<evidence type="ECO:0000313" key="11">
    <source>
        <dbReference type="EMBL" id="KAK5084189.1"/>
    </source>
</evidence>
<feature type="region of interest" description="Disordered" evidence="9">
    <location>
        <begin position="1"/>
        <end position="131"/>
    </location>
</feature>
<feature type="compositionally biased region" description="Polar residues" evidence="9">
    <location>
        <begin position="87"/>
        <end position="105"/>
    </location>
</feature>
<dbReference type="Pfam" id="PF02537">
    <property type="entry name" value="CRCB"/>
    <property type="match status" value="2"/>
</dbReference>
<evidence type="ECO:0000256" key="4">
    <source>
        <dbReference type="ARBA" id="ARBA00022692"/>
    </source>
</evidence>